<dbReference type="AlphaFoldDB" id="A0A0N5AQ74"/>
<dbReference type="Proteomes" id="UP000046393">
    <property type="component" value="Unplaced"/>
</dbReference>
<dbReference type="PANTHER" id="PTHR47327">
    <property type="entry name" value="FI18240P1-RELATED"/>
    <property type="match status" value="1"/>
</dbReference>
<dbReference type="InterPro" id="IPR003609">
    <property type="entry name" value="Pan_app"/>
</dbReference>
<dbReference type="SUPFAM" id="SSF57414">
    <property type="entry name" value="Hairpin loop containing domain-like"/>
    <property type="match status" value="1"/>
</dbReference>
<proteinExistence type="predicted"/>
<dbReference type="InterPro" id="IPR000884">
    <property type="entry name" value="TSP1_rpt"/>
</dbReference>
<dbReference type="PROSITE" id="PS50092">
    <property type="entry name" value="TSP1"/>
    <property type="match status" value="1"/>
</dbReference>
<reference evidence="4" key="1">
    <citation type="submission" date="2017-02" db="UniProtKB">
        <authorList>
            <consortium name="WormBaseParasite"/>
        </authorList>
    </citation>
    <scope>IDENTIFICATION</scope>
</reference>
<dbReference type="WBParaSite" id="SMUV_0000682601-mRNA-1">
    <property type="protein sequence ID" value="SMUV_0000682601-mRNA-1"/>
    <property type="gene ID" value="SMUV_0000682601"/>
</dbReference>
<dbReference type="PROSITE" id="PS50948">
    <property type="entry name" value="PAN"/>
    <property type="match status" value="1"/>
</dbReference>
<accession>A0A0N5AQ74</accession>
<evidence type="ECO:0000256" key="1">
    <source>
        <dbReference type="SAM" id="MobiDB-lite"/>
    </source>
</evidence>
<sequence length="630" mass="71536">MLFQDLKDQPLLCAAFTYDPNVFQCLIHDKKSIPDGTGIIINEPGKRYSEKFCIDGQININELSFFFAADLPPECGRTQFIRVQQAVIVGYAKNFSSVSSTEECAMRCLKESFPCRSAMYFYEEGECITNSESAQTVPSAFAHEDTDKVIYFQNGCEKVVENQKNMISGIYYTTTLDESIIRSDSCTTTLLFLERQNDGEDIKLKNELESENPTNKDVINEEEAERDMNVELENRKPERVAIFKPEDKNDAKTESGEIKTSPVDSTHLVNMKNDGNPELPPEIKKLNHEENTNGSPEQVGVIPRVVYNEMVEEEKQIGGRKDSREDSMEQFRPHVVQPTIKEIPAKLEQQKHVKQVDTSEDEQRATTADSTEKKSTAAFEMPRVMIQVTVNSSNVTKKQNQVETTTMVVTTTKRFSENVEEATTAANIKNPKHDGQDDIKGLLKKSNRTKVDLENESRGYFSEWNPWTVCKTVGERRIRRRRCLNLRRCIGALTEVAVCKPEDIKSNLRTSPASSSSGTAISYYVLNTDFRTIVSAGLRQPDEVTLNQWTNSNKHNVSVPFGVGSNQKITENPDLWSPWDGNCKKCFLQQFPKIQPCRDHQQIGYESRECLKTNVDECIGPFFRYCTIPC</sequence>
<feature type="domain" description="Apple" evidence="2">
    <location>
        <begin position="75"/>
        <end position="156"/>
    </location>
</feature>
<dbReference type="Gene3D" id="3.50.4.10">
    <property type="entry name" value="Hepatocyte Growth Factor"/>
    <property type="match status" value="1"/>
</dbReference>
<dbReference type="PANTHER" id="PTHR47327:SF4">
    <property type="entry name" value="APPLE DOMAIN-CONTAINING PROTEIN-RELATED"/>
    <property type="match status" value="1"/>
</dbReference>
<protein>
    <submittedName>
        <fullName evidence="4">Apple domain-containing protein</fullName>
    </submittedName>
</protein>
<dbReference type="Pfam" id="PF00024">
    <property type="entry name" value="PAN_1"/>
    <property type="match status" value="1"/>
</dbReference>
<keyword evidence="3" id="KW-1185">Reference proteome</keyword>
<name>A0A0N5AQ74_9BILA</name>
<dbReference type="STRING" id="451379.A0A0N5AQ74"/>
<evidence type="ECO:0000259" key="2">
    <source>
        <dbReference type="PROSITE" id="PS50948"/>
    </source>
</evidence>
<dbReference type="InterPro" id="IPR052774">
    <property type="entry name" value="Celegans_DevNeuronal_Protein"/>
</dbReference>
<evidence type="ECO:0000313" key="3">
    <source>
        <dbReference type="Proteomes" id="UP000046393"/>
    </source>
</evidence>
<feature type="region of interest" description="Disordered" evidence="1">
    <location>
        <begin position="350"/>
        <end position="374"/>
    </location>
</feature>
<dbReference type="GO" id="GO:0009653">
    <property type="term" value="P:anatomical structure morphogenesis"/>
    <property type="evidence" value="ECO:0007669"/>
    <property type="project" value="TreeGrafter"/>
</dbReference>
<dbReference type="SMART" id="SM00473">
    <property type="entry name" value="PAN_AP"/>
    <property type="match status" value="1"/>
</dbReference>
<dbReference type="CDD" id="cd01099">
    <property type="entry name" value="PAN_AP_HGF"/>
    <property type="match status" value="1"/>
</dbReference>
<evidence type="ECO:0000313" key="4">
    <source>
        <dbReference type="WBParaSite" id="SMUV_0000682601-mRNA-1"/>
    </source>
</evidence>
<organism evidence="3 4">
    <name type="scientific">Syphacia muris</name>
    <dbReference type="NCBI Taxonomy" id="451379"/>
    <lineage>
        <taxon>Eukaryota</taxon>
        <taxon>Metazoa</taxon>
        <taxon>Ecdysozoa</taxon>
        <taxon>Nematoda</taxon>
        <taxon>Chromadorea</taxon>
        <taxon>Rhabditida</taxon>
        <taxon>Spirurina</taxon>
        <taxon>Oxyuridomorpha</taxon>
        <taxon>Oxyuroidea</taxon>
        <taxon>Oxyuridae</taxon>
        <taxon>Syphacia</taxon>
    </lineage>
</organism>